<accession>A0ACC5QYM3</accession>
<dbReference type="EMBL" id="JAENHL010000004">
    <property type="protein sequence ID" value="MBK1865496.1"/>
    <property type="molecule type" value="Genomic_DNA"/>
</dbReference>
<evidence type="ECO:0000313" key="1">
    <source>
        <dbReference type="EMBL" id="MBK1865496.1"/>
    </source>
</evidence>
<proteinExistence type="predicted"/>
<name>A0ACC5QYM3_9HYPH</name>
<sequence>MTEIAAKLARLHNRIAAAAARSGRIADAVRLVLVTKTVAPDRVREAIHAGQTDLGENKVQEGGKKAEALAGEPVSWSMIGHLQSNKVKDVLKFAAEVQSLDRLSLAAALNKRLQFLGRNLDVLVQVNTSNEASKYGLTPEAVPAFLKELTAFETLRPQGFMTLARFTPDETEVRRCFRVLREIRDRALNDAPQGEALHHLSMGMSGDYETAIEEGATIVRVGQAVFGPRPLPDSHYWPDATSHTG</sequence>
<protein>
    <submittedName>
        <fullName evidence="1">YggS family pyridoxal phosphate-dependent enzyme</fullName>
    </submittedName>
</protein>
<gene>
    <name evidence="1" type="ORF">JHL16_03970</name>
</gene>
<evidence type="ECO:0000313" key="2">
    <source>
        <dbReference type="Proteomes" id="UP000616151"/>
    </source>
</evidence>
<comment type="caution">
    <text evidence="1">The sequence shown here is derived from an EMBL/GenBank/DDBJ whole genome shotgun (WGS) entry which is preliminary data.</text>
</comment>
<reference evidence="1" key="1">
    <citation type="submission" date="2021-01" db="EMBL/GenBank/DDBJ databases">
        <authorList>
            <person name="Sun Q."/>
        </authorList>
    </citation>
    <scope>NUCLEOTIDE SEQUENCE</scope>
    <source>
        <strain evidence="1">YIM B02566</strain>
    </source>
</reference>
<dbReference type="Proteomes" id="UP000616151">
    <property type="component" value="Unassembled WGS sequence"/>
</dbReference>
<keyword evidence="2" id="KW-1185">Reference proteome</keyword>
<organism evidence="1 2">
    <name type="scientific">Taklimakanibacter albus</name>
    <dbReference type="NCBI Taxonomy" id="2800327"/>
    <lineage>
        <taxon>Bacteria</taxon>
        <taxon>Pseudomonadati</taxon>
        <taxon>Pseudomonadota</taxon>
        <taxon>Alphaproteobacteria</taxon>
        <taxon>Hyphomicrobiales</taxon>
        <taxon>Aestuariivirgaceae</taxon>
        <taxon>Taklimakanibacter</taxon>
    </lineage>
</organism>